<dbReference type="InterPro" id="IPR000719">
    <property type="entry name" value="Prot_kinase_dom"/>
</dbReference>
<feature type="compositionally biased region" description="Acidic residues" evidence="8">
    <location>
        <begin position="453"/>
        <end position="464"/>
    </location>
</feature>
<feature type="binding site" evidence="7">
    <location>
        <position position="46"/>
    </location>
    <ligand>
        <name>ATP</name>
        <dbReference type="ChEBI" id="CHEBI:30616"/>
    </ligand>
</feature>
<dbReference type="InterPro" id="IPR050660">
    <property type="entry name" value="NEK_Ser/Thr_kinase"/>
</dbReference>
<dbReference type="InterPro" id="IPR011009">
    <property type="entry name" value="Kinase-like_dom_sf"/>
</dbReference>
<dbReference type="PANTHER" id="PTHR43671">
    <property type="entry name" value="SERINE/THREONINE-PROTEIN KINASE NEK"/>
    <property type="match status" value="1"/>
</dbReference>
<dbReference type="GO" id="GO:0004674">
    <property type="term" value="F:protein serine/threonine kinase activity"/>
    <property type="evidence" value="ECO:0007669"/>
    <property type="project" value="UniProtKB-EC"/>
</dbReference>
<comment type="similarity">
    <text evidence="1">Belongs to the protein kinase superfamily. NEK Ser/Thr protein kinase family. NIMA subfamily.</text>
</comment>
<dbReference type="PROSITE" id="PS00107">
    <property type="entry name" value="PROTEIN_KINASE_ATP"/>
    <property type="match status" value="1"/>
</dbReference>
<dbReference type="InterPro" id="IPR017441">
    <property type="entry name" value="Protein_kinase_ATP_BS"/>
</dbReference>
<evidence type="ECO:0000256" key="1">
    <source>
        <dbReference type="ARBA" id="ARBA00010886"/>
    </source>
</evidence>
<evidence type="ECO:0000256" key="7">
    <source>
        <dbReference type="PROSITE-ProRule" id="PRU10141"/>
    </source>
</evidence>
<dbReference type="PANTHER" id="PTHR43671:SF13">
    <property type="entry name" value="SERINE_THREONINE-PROTEIN KINASE NEK2"/>
    <property type="match status" value="1"/>
</dbReference>
<dbReference type="CDD" id="cd14014">
    <property type="entry name" value="STKc_PknB_like"/>
    <property type="match status" value="1"/>
</dbReference>
<accession>A0A7W7FJB2</accession>
<gene>
    <name evidence="10" type="ORF">BKA24_002651</name>
</gene>
<dbReference type="InterPro" id="IPR008271">
    <property type="entry name" value="Ser/Thr_kinase_AS"/>
</dbReference>
<evidence type="ECO:0000259" key="9">
    <source>
        <dbReference type="PROSITE" id="PS50011"/>
    </source>
</evidence>
<dbReference type="Proteomes" id="UP000573729">
    <property type="component" value="Unassembled WGS sequence"/>
</dbReference>
<dbReference type="Gene3D" id="1.10.510.10">
    <property type="entry name" value="Transferase(Phosphotransferase) domain 1"/>
    <property type="match status" value="1"/>
</dbReference>
<dbReference type="SUPFAM" id="SSF56112">
    <property type="entry name" value="Protein kinase-like (PK-like)"/>
    <property type="match status" value="1"/>
</dbReference>
<evidence type="ECO:0000313" key="10">
    <source>
        <dbReference type="EMBL" id="MBB4667942.1"/>
    </source>
</evidence>
<proteinExistence type="inferred from homology"/>
<evidence type="ECO:0000256" key="4">
    <source>
        <dbReference type="ARBA" id="ARBA00022741"/>
    </source>
</evidence>
<dbReference type="Gene3D" id="3.30.200.20">
    <property type="entry name" value="Phosphorylase Kinase, domain 1"/>
    <property type="match status" value="1"/>
</dbReference>
<sequence length="530" mass="53533">MPETHDSPAGDLLDGRYRIGERLGRGGMADVYRAMDELLGRDVAVKIIRPGVDGVASPERARGEMSALATLNHPSLVTLLDARLDNADGQDYLVMELVEGPTLSDVLREGPLSEHDTARLASEIAEGLHVVHSADVVHRDIKPSNVLLAPAHLPGLRYRAKLADFGIAYLVDEARVTEPGDVIGTAAYLAPEQVNGAAPAPPADVYALGLVLIEALSGQPAFPHAAGVATALARLNAPPELPVAVSAPWRDLLEQMTRLEPSERPSALDVAIVASRLMGVPEEPSAPVAAAGAAPTELLTAAPAAESANTDVPTELLAAAAAAPLGAGAGAGAGAGDPPTRVMPGLASAAGATAASTGGTDAATAPTDTVPDDGASRPRRRRTLIGAAAVGAAILVGAGAWGIGTLGGAPAPASEEPAVTEETPSTPRPSGEPTDTEADGETSTGGDTRPTDEESTAPSDEESSSPEPDAPAEESPAPADPGAEEPDPTTPVEPAPEPEPTTPVEEPAPEEPAPAEPSPEEPAPDPVTTP</sequence>
<organism evidence="10 11">
    <name type="scientific">Microbacterium marinum</name>
    <dbReference type="NCBI Taxonomy" id="421115"/>
    <lineage>
        <taxon>Bacteria</taxon>
        <taxon>Bacillati</taxon>
        <taxon>Actinomycetota</taxon>
        <taxon>Actinomycetes</taxon>
        <taxon>Micrococcales</taxon>
        <taxon>Microbacteriaceae</taxon>
        <taxon>Microbacterium</taxon>
    </lineage>
</organism>
<feature type="compositionally biased region" description="Low complexity" evidence="8">
    <location>
        <begin position="408"/>
        <end position="425"/>
    </location>
</feature>
<dbReference type="EC" id="2.7.11.1" evidence="2"/>
<keyword evidence="4 7" id="KW-0547">Nucleotide-binding</keyword>
<protein>
    <recommendedName>
        <fullName evidence="2">non-specific serine/threonine protein kinase</fullName>
        <ecNumber evidence="2">2.7.11.1</ecNumber>
    </recommendedName>
</protein>
<feature type="region of interest" description="Disordered" evidence="8">
    <location>
        <begin position="352"/>
        <end position="379"/>
    </location>
</feature>
<feature type="compositionally biased region" description="Low complexity" evidence="8">
    <location>
        <begin position="352"/>
        <end position="373"/>
    </location>
</feature>
<evidence type="ECO:0000256" key="6">
    <source>
        <dbReference type="ARBA" id="ARBA00022840"/>
    </source>
</evidence>
<keyword evidence="5" id="KW-0418">Kinase</keyword>
<feature type="compositionally biased region" description="Pro residues" evidence="8">
    <location>
        <begin position="488"/>
        <end position="501"/>
    </location>
</feature>
<evidence type="ECO:0000256" key="3">
    <source>
        <dbReference type="ARBA" id="ARBA00022679"/>
    </source>
</evidence>
<feature type="domain" description="Protein kinase" evidence="9">
    <location>
        <begin position="17"/>
        <end position="277"/>
    </location>
</feature>
<evidence type="ECO:0000256" key="5">
    <source>
        <dbReference type="ARBA" id="ARBA00022777"/>
    </source>
</evidence>
<dbReference type="GO" id="GO:0005524">
    <property type="term" value="F:ATP binding"/>
    <property type="evidence" value="ECO:0007669"/>
    <property type="project" value="UniProtKB-UniRule"/>
</dbReference>
<evidence type="ECO:0000313" key="11">
    <source>
        <dbReference type="Proteomes" id="UP000573729"/>
    </source>
</evidence>
<keyword evidence="6 7" id="KW-0067">ATP-binding</keyword>
<dbReference type="SMART" id="SM00220">
    <property type="entry name" value="S_TKc"/>
    <property type="match status" value="1"/>
</dbReference>
<evidence type="ECO:0000256" key="2">
    <source>
        <dbReference type="ARBA" id="ARBA00012513"/>
    </source>
</evidence>
<name>A0A7W7FJB2_9MICO</name>
<comment type="caution">
    <text evidence="10">The sequence shown here is derived from an EMBL/GenBank/DDBJ whole genome shotgun (WGS) entry which is preliminary data.</text>
</comment>
<keyword evidence="11" id="KW-1185">Reference proteome</keyword>
<dbReference type="PROSITE" id="PS00108">
    <property type="entry name" value="PROTEIN_KINASE_ST"/>
    <property type="match status" value="1"/>
</dbReference>
<feature type="region of interest" description="Disordered" evidence="8">
    <location>
        <begin position="407"/>
        <end position="530"/>
    </location>
</feature>
<dbReference type="RefSeq" id="WP_184219123.1">
    <property type="nucleotide sequence ID" value="NZ_JACHMD010000001.1"/>
</dbReference>
<dbReference type="EMBL" id="JACHMD010000001">
    <property type="protein sequence ID" value="MBB4667942.1"/>
    <property type="molecule type" value="Genomic_DNA"/>
</dbReference>
<evidence type="ECO:0000256" key="8">
    <source>
        <dbReference type="SAM" id="MobiDB-lite"/>
    </source>
</evidence>
<dbReference type="AlphaFoldDB" id="A0A7W7FJB2"/>
<keyword evidence="3" id="KW-0808">Transferase</keyword>
<reference evidence="10 11" key="1">
    <citation type="submission" date="2020-08" db="EMBL/GenBank/DDBJ databases">
        <title>Sequencing the genomes of 1000 actinobacteria strains.</title>
        <authorList>
            <person name="Klenk H.-P."/>
        </authorList>
    </citation>
    <scope>NUCLEOTIDE SEQUENCE [LARGE SCALE GENOMIC DNA]</scope>
    <source>
        <strain evidence="10 11">DSM 24947</strain>
    </source>
</reference>
<dbReference type="PROSITE" id="PS50011">
    <property type="entry name" value="PROTEIN_KINASE_DOM"/>
    <property type="match status" value="1"/>
</dbReference>
<dbReference type="Pfam" id="PF00069">
    <property type="entry name" value="Pkinase"/>
    <property type="match status" value="1"/>
</dbReference>